<evidence type="ECO:0000256" key="12">
    <source>
        <dbReference type="ARBA" id="ARBA00049645"/>
    </source>
</evidence>
<dbReference type="Pfam" id="PF05199">
    <property type="entry name" value="GMC_oxred_C"/>
    <property type="match status" value="1"/>
</dbReference>
<comment type="cofactor">
    <cofactor evidence="1">
        <name>FAD</name>
        <dbReference type="ChEBI" id="CHEBI:57692"/>
    </cofactor>
</comment>
<dbReference type="EC" id="1.1.3.6" evidence="13"/>
<accession>A0A9X8GWG1</accession>
<dbReference type="PANTHER" id="PTHR47470">
    <property type="entry name" value="CHOLESTEROL OXIDASE"/>
    <property type="match status" value="1"/>
</dbReference>
<keyword evidence="3" id="KW-0153">Cholesterol metabolism</keyword>
<evidence type="ECO:0000313" key="17">
    <source>
        <dbReference type="EMBL" id="RIX83702.1"/>
    </source>
</evidence>
<dbReference type="SUPFAM" id="SSF51905">
    <property type="entry name" value="FAD/NAD(P)-binding domain"/>
    <property type="match status" value="1"/>
</dbReference>
<name>A0A9X8GWG1_9BURK</name>
<keyword evidence="18" id="KW-1185">Reference proteome</keyword>
<evidence type="ECO:0000256" key="3">
    <source>
        <dbReference type="ARBA" id="ARBA00022548"/>
    </source>
</evidence>
<dbReference type="InterPro" id="IPR007867">
    <property type="entry name" value="GMC_OxRtase_C"/>
</dbReference>
<dbReference type="Proteomes" id="UP000265619">
    <property type="component" value="Unassembled WGS sequence"/>
</dbReference>
<keyword evidence="8" id="KW-1207">Sterol metabolism</keyword>
<organism evidence="17 18">
    <name type="scientific">Acidovorax cavernicola</name>
    <dbReference type="NCBI Taxonomy" id="1675792"/>
    <lineage>
        <taxon>Bacteria</taxon>
        <taxon>Pseudomonadati</taxon>
        <taxon>Pseudomonadota</taxon>
        <taxon>Betaproteobacteria</taxon>
        <taxon>Burkholderiales</taxon>
        <taxon>Comamonadaceae</taxon>
        <taxon>Acidovorax</taxon>
    </lineage>
</organism>
<keyword evidence="6" id="KW-0560">Oxidoreductase</keyword>
<evidence type="ECO:0000256" key="7">
    <source>
        <dbReference type="ARBA" id="ARBA00023098"/>
    </source>
</evidence>
<dbReference type="GO" id="GO:0008203">
    <property type="term" value="P:cholesterol metabolic process"/>
    <property type="evidence" value="ECO:0007669"/>
    <property type="project" value="UniProtKB-KW"/>
</dbReference>
<evidence type="ECO:0000313" key="18">
    <source>
        <dbReference type="Proteomes" id="UP000265619"/>
    </source>
</evidence>
<proteinExistence type="inferred from homology"/>
<dbReference type="GO" id="GO:0004769">
    <property type="term" value="F:steroid Delta-isomerase activity"/>
    <property type="evidence" value="ECO:0007669"/>
    <property type="project" value="UniProtKB-EC"/>
</dbReference>
<evidence type="ECO:0000256" key="2">
    <source>
        <dbReference type="ARBA" id="ARBA00010790"/>
    </source>
</evidence>
<dbReference type="Pfam" id="PF13450">
    <property type="entry name" value="NAD_binding_8"/>
    <property type="match status" value="1"/>
</dbReference>
<evidence type="ECO:0000256" key="6">
    <source>
        <dbReference type="ARBA" id="ARBA00023002"/>
    </source>
</evidence>
<evidence type="ECO:0000259" key="16">
    <source>
        <dbReference type="Pfam" id="PF05199"/>
    </source>
</evidence>
<evidence type="ECO:0000256" key="5">
    <source>
        <dbReference type="ARBA" id="ARBA00022827"/>
    </source>
</evidence>
<sequence>MGTLAGGAGAAHASRETPLLRALYYRSLVPEVFVNSPRPPTYTPHLVIGSGFGGAITAHRLAEAGQQVTVLERGFAWPSSPTRQIFGNDTLPDGRTFWFKNKARMITGLTAHMDSFGGVMDATEFEHMTVWRGACVGDGSVIFTGVMIQPEQRYFEDIFKGSVDFAEMNSTYFPRVRQMLRLSPMPEDIYRSHPFGHSRAWDQQAIKAGYQPTRIDSLFNWNVIRDELSGRSRKSAIAGLTNHGNSNGAKFDLNQNYLKWAQASGKARVFAGQEVQGIGWDGSRYTVDVIQRSVTGATIGRYVLSCDRLYLAAGSVGSSSLLVKARAEGSLRNLNEHVGEGWGSNGDAIVVRSFSQPGGIIQGAPSASKIHDTRTGMPVTFENWYVPGVPVDVGILGTLGMVYDDTNRGRFVYDHSKGAVVLDWAANGNGDAFTAMQSINQRIAHASGTVPGAWPFVESVNGRNWTAHPLGGAVIGRATDAHGRVIGHPGLYVMDGALVPGSTGSVNPSLTIAALAERNIAHIVARGG</sequence>
<comment type="similarity">
    <text evidence="2">Belongs to the GMC oxidoreductase family.</text>
</comment>
<dbReference type="OrthoDB" id="9787779at2"/>
<comment type="caution">
    <text evidence="17">The sequence shown here is derived from an EMBL/GenBank/DDBJ whole genome shotgun (WGS) entry which is preliminary data.</text>
</comment>
<evidence type="ECO:0000256" key="10">
    <source>
        <dbReference type="ARBA" id="ARBA00023235"/>
    </source>
</evidence>
<dbReference type="SUPFAM" id="SSF54373">
    <property type="entry name" value="FAD-linked reductases, C-terminal domain"/>
    <property type="match status" value="1"/>
</dbReference>
<dbReference type="Gene3D" id="3.30.410.10">
    <property type="entry name" value="Cholesterol Oxidase, domain 2"/>
    <property type="match status" value="1"/>
</dbReference>
<evidence type="ECO:0000256" key="1">
    <source>
        <dbReference type="ARBA" id="ARBA00001974"/>
    </source>
</evidence>
<dbReference type="AlphaFoldDB" id="A0A9X8GWG1"/>
<evidence type="ECO:0000256" key="15">
    <source>
        <dbReference type="ARBA" id="ARBA00049778"/>
    </source>
</evidence>
<keyword evidence="9" id="KW-0753">Steroid metabolism</keyword>
<evidence type="ECO:0000256" key="4">
    <source>
        <dbReference type="ARBA" id="ARBA00022630"/>
    </source>
</evidence>
<dbReference type="EC" id="5.3.3.1" evidence="11"/>
<keyword evidence="4" id="KW-0285">Flavoprotein</keyword>
<evidence type="ECO:0000256" key="11">
    <source>
        <dbReference type="ARBA" id="ARBA00038856"/>
    </source>
</evidence>
<feature type="domain" description="Glucose-methanol-choline oxidoreductase C-terminal" evidence="16">
    <location>
        <begin position="465"/>
        <end position="516"/>
    </location>
</feature>
<gene>
    <name evidence="17" type="ORF">D3H34_06270</name>
</gene>
<evidence type="ECO:0000256" key="14">
    <source>
        <dbReference type="ARBA" id="ARBA00049744"/>
    </source>
</evidence>
<protein>
    <recommendedName>
        <fullName evidence="14">Cholesterol oxidase</fullName>
        <ecNumber evidence="13">1.1.3.6</ecNumber>
        <ecNumber evidence="11">5.3.3.1</ecNumber>
    </recommendedName>
    <alternativeName>
        <fullName evidence="15">Cholesterol isomerase</fullName>
    </alternativeName>
</protein>
<dbReference type="InterPro" id="IPR036188">
    <property type="entry name" value="FAD/NAD-bd_sf"/>
</dbReference>
<keyword evidence="10" id="KW-0413">Isomerase</keyword>
<evidence type="ECO:0000256" key="13">
    <source>
        <dbReference type="ARBA" id="ARBA00049723"/>
    </source>
</evidence>
<evidence type="ECO:0000256" key="8">
    <source>
        <dbReference type="ARBA" id="ARBA00023166"/>
    </source>
</evidence>
<dbReference type="InterPro" id="IPR052542">
    <property type="entry name" value="Cholesterol_Oxidase"/>
</dbReference>
<keyword evidence="7" id="KW-0443">Lipid metabolism</keyword>
<dbReference type="Gene3D" id="3.50.50.60">
    <property type="entry name" value="FAD/NAD(P)-binding domain"/>
    <property type="match status" value="1"/>
</dbReference>
<keyword evidence="5" id="KW-0274">FAD</keyword>
<evidence type="ECO:0000256" key="9">
    <source>
        <dbReference type="ARBA" id="ARBA00023221"/>
    </source>
</evidence>
<reference evidence="17 18" key="1">
    <citation type="submission" date="2018-09" db="EMBL/GenBank/DDBJ databases">
        <title>Acidovorax cavernicola nov. sp. isolated from Gruta de las Maravillas (Aracena, Spain).</title>
        <authorList>
            <person name="Jurado V."/>
            <person name="Gutierrez-Patricio S."/>
            <person name="Gonzalez-Pimentel J.L."/>
            <person name="Miller A.Z."/>
            <person name="Laiz L."/>
            <person name="Saiz-Jimenez C."/>
        </authorList>
    </citation>
    <scope>NUCLEOTIDE SEQUENCE [LARGE SCALE GENOMIC DNA]</scope>
    <source>
        <strain evidence="17 18">1011MAR4D40.2</strain>
    </source>
</reference>
<dbReference type="PANTHER" id="PTHR47470:SF1">
    <property type="entry name" value="FAD-DEPENDENT OXIDOREDUCTASE 2 FAD BINDING DOMAIN-CONTAINING PROTEIN"/>
    <property type="match status" value="1"/>
</dbReference>
<dbReference type="GO" id="GO:0016995">
    <property type="term" value="F:cholesterol oxidase activity"/>
    <property type="evidence" value="ECO:0007669"/>
    <property type="project" value="UniProtKB-EC"/>
</dbReference>
<dbReference type="EMBL" id="QXMN01000004">
    <property type="protein sequence ID" value="RIX83702.1"/>
    <property type="molecule type" value="Genomic_DNA"/>
</dbReference>
<comment type="pathway">
    <text evidence="12">Steroid metabolism; cholesterol degradation.</text>
</comment>